<dbReference type="RefSeq" id="XP_001327749.1">
    <property type="nucleotide sequence ID" value="XM_001327714.1"/>
</dbReference>
<dbReference type="InParanoid" id="A2DVI4"/>
<dbReference type="OrthoDB" id="264354at2759"/>
<organism evidence="2 3">
    <name type="scientific">Trichomonas vaginalis (strain ATCC PRA-98 / G3)</name>
    <dbReference type="NCBI Taxonomy" id="412133"/>
    <lineage>
        <taxon>Eukaryota</taxon>
        <taxon>Metamonada</taxon>
        <taxon>Parabasalia</taxon>
        <taxon>Trichomonadida</taxon>
        <taxon>Trichomonadidae</taxon>
        <taxon>Trichomonas</taxon>
    </lineage>
</organism>
<dbReference type="SMART" id="SM00879">
    <property type="entry name" value="Brix"/>
    <property type="match status" value="1"/>
</dbReference>
<reference evidence="2" key="2">
    <citation type="journal article" date="2007" name="Science">
        <title>Draft genome sequence of the sexually transmitted pathogen Trichomonas vaginalis.</title>
        <authorList>
            <person name="Carlton J.M."/>
            <person name="Hirt R.P."/>
            <person name="Silva J.C."/>
            <person name="Delcher A.L."/>
            <person name="Schatz M."/>
            <person name="Zhao Q."/>
            <person name="Wortman J.R."/>
            <person name="Bidwell S.L."/>
            <person name="Alsmark U.C.M."/>
            <person name="Besteiro S."/>
            <person name="Sicheritz-Ponten T."/>
            <person name="Noel C.J."/>
            <person name="Dacks J.B."/>
            <person name="Foster P.G."/>
            <person name="Simillion C."/>
            <person name="Van de Peer Y."/>
            <person name="Miranda-Saavedra D."/>
            <person name="Barton G.J."/>
            <person name="Westrop G.D."/>
            <person name="Mueller S."/>
            <person name="Dessi D."/>
            <person name="Fiori P.L."/>
            <person name="Ren Q."/>
            <person name="Paulsen I."/>
            <person name="Zhang H."/>
            <person name="Bastida-Corcuera F.D."/>
            <person name="Simoes-Barbosa A."/>
            <person name="Brown M.T."/>
            <person name="Hayes R.D."/>
            <person name="Mukherjee M."/>
            <person name="Okumura C.Y."/>
            <person name="Schneider R."/>
            <person name="Smith A.J."/>
            <person name="Vanacova S."/>
            <person name="Villalvazo M."/>
            <person name="Haas B.J."/>
            <person name="Pertea M."/>
            <person name="Feldblyum T.V."/>
            <person name="Utterback T.R."/>
            <person name="Shu C.L."/>
            <person name="Osoegawa K."/>
            <person name="de Jong P.J."/>
            <person name="Hrdy I."/>
            <person name="Horvathova L."/>
            <person name="Zubacova Z."/>
            <person name="Dolezal P."/>
            <person name="Malik S.B."/>
            <person name="Logsdon J.M. Jr."/>
            <person name="Henze K."/>
            <person name="Gupta A."/>
            <person name="Wang C.C."/>
            <person name="Dunne R.L."/>
            <person name="Upcroft J.A."/>
            <person name="Upcroft P."/>
            <person name="White O."/>
            <person name="Salzberg S.L."/>
            <person name="Tang P."/>
            <person name="Chiu C.-H."/>
            <person name="Lee Y.-S."/>
            <person name="Embley T.M."/>
            <person name="Coombs G.H."/>
            <person name="Mottram J.C."/>
            <person name="Tachezy J."/>
            <person name="Fraser-Liggett C.M."/>
            <person name="Johnson P.J."/>
        </authorList>
    </citation>
    <scope>NUCLEOTIDE SEQUENCE [LARGE SCALE GENOMIC DNA]</scope>
    <source>
        <strain evidence="2">G3</strain>
    </source>
</reference>
<dbReference type="VEuPathDB" id="TrichDB:TVAGG3_0275420"/>
<evidence type="ECO:0000259" key="1">
    <source>
        <dbReference type="PROSITE" id="PS50833"/>
    </source>
</evidence>
<accession>A2DVI4</accession>
<dbReference type="SUPFAM" id="SSF52954">
    <property type="entry name" value="Class II aaRS ABD-related"/>
    <property type="match status" value="1"/>
</dbReference>
<sequence>MSDDELVVEKEVGIAQAPGESRQEDRRVENVTIIPEHDPDFQEEAMLDELEPFISGGKQAKIKVTLSTYEEEEGAVKFAHALEQLIPNCEYHPREGEPFDLTRSRAYEEGFTDLLTLIPHEDTVFSMIHVHLPNGPCAHWRLTKIKLPEEIGGHPKKLPTSYPEIILKRFTTSLGKQCGRMLRALFPANPQFEGRRVVTFHQQRDFVFCRSYQYLFESADKVKTVEIGPRFTLRLLWMQEGPYNPASGQYTFYRRIRNDTTRRTWWL</sequence>
<dbReference type="AlphaFoldDB" id="A2DVI4"/>
<evidence type="ECO:0000313" key="2">
    <source>
        <dbReference type="EMBL" id="EAY15526.1"/>
    </source>
</evidence>
<dbReference type="GO" id="GO:0000470">
    <property type="term" value="P:maturation of LSU-rRNA"/>
    <property type="evidence" value="ECO:0000318"/>
    <property type="project" value="GO_Central"/>
</dbReference>
<evidence type="ECO:0000313" key="3">
    <source>
        <dbReference type="Proteomes" id="UP000001542"/>
    </source>
</evidence>
<dbReference type="eggNOG" id="KOG2780">
    <property type="taxonomic scope" value="Eukaryota"/>
</dbReference>
<keyword evidence="3" id="KW-1185">Reference proteome</keyword>
<dbReference type="PROSITE" id="PS50833">
    <property type="entry name" value="BRIX"/>
    <property type="match status" value="1"/>
</dbReference>
<dbReference type="PANTHER" id="PTHR22734:SF3">
    <property type="entry name" value="RIBOSOME PRODUCTION FACTOR 1"/>
    <property type="match status" value="1"/>
</dbReference>
<dbReference type="SMR" id="A2DVI4"/>
<protein>
    <submittedName>
        <fullName evidence="2">Brix domain containing protein</fullName>
    </submittedName>
</protein>
<dbReference type="Proteomes" id="UP000001542">
    <property type="component" value="Unassembled WGS sequence"/>
</dbReference>
<dbReference type="FunCoup" id="A2DVI4">
    <property type="interactions" value="553"/>
</dbReference>
<feature type="domain" description="Brix" evidence="1">
    <location>
        <begin position="61"/>
        <end position="244"/>
    </location>
</feature>
<dbReference type="GO" id="GO:0042134">
    <property type="term" value="F:rRNA primary transcript binding"/>
    <property type="evidence" value="ECO:0007669"/>
    <property type="project" value="InterPro"/>
</dbReference>
<dbReference type="GO" id="GO:0005730">
    <property type="term" value="C:nucleolus"/>
    <property type="evidence" value="ECO:0000318"/>
    <property type="project" value="GO_Central"/>
</dbReference>
<reference evidence="2" key="1">
    <citation type="submission" date="2006-10" db="EMBL/GenBank/DDBJ databases">
        <authorList>
            <person name="Amadeo P."/>
            <person name="Zhao Q."/>
            <person name="Wortman J."/>
            <person name="Fraser-Liggett C."/>
            <person name="Carlton J."/>
        </authorList>
    </citation>
    <scope>NUCLEOTIDE SEQUENCE</scope>
    <source>
        <strain evidence="2">G3</strain>
    </source>
</reference>
<dbReference type="Gene3D" id="3.40.50.10480">
    <property type="entry name" value="Probable brix-domain ribosomal biogenesis protein"/>
    <property type="match status" value="1"/>
</dbReference>
<name>A2DVI4_TRIV3</name>
<dbReference type="GO" id="GO:0030687">
    <property type="term" value="C:preribosome, large subunit precursor"/>
    <property type="evidence" value="ECO:0000318"/>
    <property type="project" value="GO_Central"/>
</dbReference>
<dbReference type="EMBL" id="DS113254">
    <property type="protein sequence ID" value="EAY15526.1"/>
    <property type="molecule type" value="Genomic_DNA"/>
</dbReference>
<gene>
    <name evidence="2" type="ORF">TVAG_495410</name>
</gene>
<dbReference type="Pfam" id="PF04427">
    <property type="entry name" value="Brix"/>
    <property type="match status" value="1"/>
</dbReference>
<dbReference type="GO" id="GO:0000460">
    <property type="term" value="P:maturation of 5.8S rRNA"/>
    <property type="evidence" value="ECO:0000318"/>
    <property type="project" value="GO_Central"/>
</dbReference>
<dbReference type="VEuPathDB" id="TrichDB:TVAG_495410"/>
<dbReference type="STRING" id="5722.A2DVI4"/>
<dbReference type="KEGG" id="tva:4773525"/>
<dbReference type="InterPro" id="IPR044281">
    <property type="entry name" value="IMP4/RPF1"/>
</dbReference>
<dbReference type="PANTHER" id="PTHR22734">
    <property type="entry name" value="U3 SMALL NUCLEOLAR RIBONUCLEOPROTEIN PROTEIN IMP4"/>
    <property type="match status" value="1"/>
</dbReference>
<dbReference type="InterPro" id="IPR007109">
    <property type="entry name" value="Brix"/>
</dbReference>
<proteinExistence type="predicted"/>